<dbReference type="EMBL" id="CVRI01000038">
    <property type="protein sequence ID" value="CRK94013.1"/>
    <property type="molecule type" value="Genomic_DNA"/>
</dbReference>
<feature type="compositionally biased region" description="Polar residues" evidence="1">
    <location>
        <begin position="30"/>
        <end position="40"/>
    </location>
</feature>
<dbReference type="Proteomes" id="UP000183832">
    <property type="component" value="Unassembled WGS sequence"/>
</dbReference>
<accession>A0A1J1I154</accession>
<organism evidence="2 3">
    <name type="scientific">Clunio marinus</name>
    <dbReference type="NCBI Taxonomy" id="568069"/>
    <lineage>
        <taxon>Eukaryota</taxon>
        <taxon>Metazoa</taxon>
        <taxon>Ecdysozoa</taxon>
        <taxon>Arthropoda</taxon>
        <taxon>Hexapoda</taxon>
        <taxon>Insecta</taxon>
        <taxon>Pterygota</taxon>
        <taxon>Neoptera</taxon>
        <taxon>Endopterygota</taxon>
        <taxon>Diptera</taxon>
        <taxon>Nematocera</taxon>
        <taxon>Chironomoidea</taxon>
        <taxon>Chironomidae</taxon>
        <taxon>Clunio</taxon>
    </lineage>
</organism>
<reference evidence="2 3" key="1">
    <citation type="submission" date="2015-04" db="EMBL/GenBank/DDBJ databases">
        <authorList>
            <person name="Syromyatnikov M.Y."/>
            <person name="Popov V.N."/>
        </authorList>
    </citation>
    <scope>NUCLEOTIDE SEQUENCE [LARGE SCALE GENOMIC DNA]</scope>
</reference>
<evidence type="ECO:0000256" key="1">
    <source>
        <dbReference type="SAM" id="MobiDB-lite"/>
    </source>
</evidence>
<dbReference type="AlphaFoldDB" id="A0A1J1I154"/>
<keyword evidence="3" id="KW-1185">Reference proteome</keyword>
<name>A0A1J1I154_9DIPT</name>
<feature type="region of interest" description="Disordered" evidence="1">
    <location>
        <begin position="21"/>
        <end position="40"/>
    </location>
</feature>
<proteinExistence type="predicted"/>
<sequence length="73" mass="8436">MEHRSLQSLWTTAICSSNLQQQKHQQRNQPTTSQSSDQLLQLETPISDKVKTEKYETLLTVVDLLILSILLRK</sequence>
<evidence type="ECO:0000313" key="2">
    <source>
        <dbReference type="EMBL" id="CRK94013.1"/>
    </source>
</evidence>
<gene>
    <name evidence="2" type="ORF">CLUMA_CG007538</name>
</gene>
<evidence type="ECO:0000313" key="3">
    <source>
        <dbReference type="Proteomes" id="UP000183832"/>
    </source>
</evidence>
<dbReference type="OrthoDB" id="10593700at2759"/>
<protein>
    <submittedName>
        <fullName evidence="2">CLUMA_CG007538, isoform A</fullName>
    </submittedName>
</protein>